<dbReference type="GO" id="GO:0009279">
    <property type="term" value="C:cell outer membrane"/>
    <property type="evidence" value="ECO:0007669"/>
    <property type="project" value="UniProtKB-SubCell"/>
</dbReference>
<name>A0A376BL59_9NEIS</name>
<evidence type="ECO:0000256" key="1">
    <source>
        <dbReference type="ARBA" id="ARBA00004442"/>
    </source>
</evidence>
<evidence type="ECO:0000256" key="3">
    <source>
        <dbReference type="SAM" id="SignalP"/>
    </source>
</evidence>
<proteinExistence type="predicted"/>
<dbReference type="OrthoDB" id="8605709at2"/>
<evidence type="ECO:0000313" key="6">
    <source>
        <dbReference type="Proteomes" id="UP000254209"/>
    </source>
</evidence>
<organism evidence="5 6">
    <name type="scientific">Alysiella crassa</name>
    <dbReference type="NCBI Taxonomy" id="153491"/>
    <lineage>
        <taxon>Bacteria</taxon>
        <taxon>Pseudomonadati</taxon>
        <taxon>Pseudomonadota</taxon>
        <taxon>Betaproteobacteria</taxon>
        <taxon>Neisseriales</taxon>
        <taxon>Neisseriaceae</taxon>
        <taxon>Alysiella</taxon>
    </lineage>
</organism>
<reference evidence="5 6" key="1">
    <citation type="submission" date="2018-06" db="EMBL/GenBank/DDBJ databases">
        <authorList>
            <consortium name="Pathogen Informatics"/>
            <person name="Doyle S."/>
        </authorList>
    </citation>
    <scope>NUCLEOTIDE SEQUENCE [LARGE SCALE GENOMIC DNA]</scope>
    <source>
        <strain evidence="5 6">NCTC10283</strain>
    </source>
</reference>
<dbReference type="InterPro" id="IPR027385">
    <property type="entry name" value="Beta-barrel_OMP"/>
</dbReference>
<accession>A0A376BL59</accession>
<dbReference type="InterPro" id="IPR011250">
    <property type="entry name" value="OMP/PagP_B-barrel"/>
</dbReference>
<keyword evidence="6" id="KW-1185">Reference proteome</keyword>
<protein>
    <submittedName>
        <fullName evidence="5">Opacity protein and related surface antigens</fullName>
    </submittedName>
</protein>
<gene>
    <name evidence="5" type="ORF">NCTC10283_00453</name>
</gene>
<feature type="signal peptide" evidence="3">
    <location>
        <begin position="1"/>
        <end position="20"/>
    </location>
</feature>
<dbReference type="EMBL" id="UFSO01000002">
    <property type="protein sequence ID" value="SSY70365.1"/>
    <property type="molecule type" value="Genomic_DNA"/>
</dbReference>
<dbReference type="STRING" id="1120980.GCA_000745955_02105"/>
<evidence type="ECO:0000256" key="2">
    <source>
        <dbReference type="ARBA" id="ARBA00022729"/>
    </source>
</evidence>
<dbReference type="Gene3D" id="2.40.160.20">
    <property type="match status" value="1"/>
</dbReference>
<dbReference type="Proteomes" id="UP000254209">
    <property type="component" value="Unassembled WGS sequence"/>
</dbReference>
<evidence type="ECO:0000259" key="4">
    <source>
        <dbReference type="Pfam" id="PF13505"/>
    </source>
</evidence>
<feature type="domain" description="Outer membrane protein beta-barrel" evidence="4">
    <location>
        <begin position="6"/>
        <end position="184"/>
    </location>
</feature>
<dbReference type="RefSeq" id="WP_034294678.1">
    <property type="nucleotide sequence ID" value="NZ_CP091519.2"/>
</dbReference>
<evidence type="ECO:0000313" key="5">
    <source>
        <dbReference type="EMBL" id="SSY70365.1"/>
    </source>
</evidence>
<feature type="chain" id="PRO_5017068750" evidence="3">
    <location>
        <begin position="21"/>
        <end position="185"/>
    </location>
</feature>
<dbReference type="AlphaFoldDB" id="A0A376BL59"/>
<comment type="subcellular location">
    <subcellularLocation>
        <location evidence="1">Cell outer membrane</location>
    </subcellularLocation>
</comment>
<keyword evidence="2 3" id="KW-0732">Signal</keyword>
<dbReference type="SUPFAM" id="SSF56925">
    <property type="entry name" value="OMPA-like"/>
    <property type="match status" value="1"/>
</dbReference>
<sequence>MKKQLAILILSSLIPAAAMAADNFTGASVGAEVETTKYKTGSVKGEQMGAGNLKADYGFNMGGNFVGAVEAKAKVNKNDAFEFSGEPTIEQKDKYSVGYTQGYRVTKDLMPYAKAEYINSKFQDPDWSDRMNGYGVGVGAKYNVAQNVEFGAEYVHSRLKAKDSDGSKETLKGNTVSAGISYRFK</sequence>
<dbReference type="Pfam" id="PF13505">
    <property type="entry name" value="OMP_b-brl"/>
    <property type="match status" value="1"/>
</dbReference>